<dbReference type="AlphaFoldDB" id="A0A1H8UPV8"/>
<evidence type="ECO:0000313" key="2">
    <source>
        <dbReference type="Proteomes" id="UP000198775"/>
    </source>
</evidence>
<name>A0A1H8UPV8_9EURY</name>
<organism evidence="1 2">
    <name type="scientific">Halorientalis persicus</name>
    <dbReference type="NCBI Taxonomy" id="1367881"/>
    <lineage>
        <taxon>Archaea</taxon>
        <taxon>Methanobacteriati</taxon>
        <taxon>Methanobacteriota</taxon>
        <taxon>Stenosarchaea group</taxon>
        <taxon>Halobacteria</taxon>
        <taxon>Halobacteriales</taxon>
        <taxon>Haloarculaceae</taxon>
        <taxon>Halorientalis</taxon>
    </lineage>
</organism>
<dbReference type="Proteomes" id="UP000198775">
    <property type="component" value="Unassembled WGS sequence"/>
</dbReference>
<accession>A0A1H8UPV8</accession>
<sequence>MSAKSAAAKVPGALSGLKRRGGGILVVGGTDGQRRLCGRLLGSSERERVVVEATDCSLTADCPHEAAVVQGRPAQPTACRAGAVLQSSSLADRVTEAIDVHGQGLAPAELRVCLGPVAPDTLQSRSVFLDAVLEELARTNALGHVHVSEPYESDLVRRLEPRFDAIVEVQDEPRHRQRWHFPDHGVTTDWIDLG</sequence>
<proteinExistence type="predicted"/>
<dbReference type="Pfam" id="PF24336">
    <property type="entry name" value="DUF7504"/>
    <property type="match status" value="1"/>
</dbReference>
<dbReference type="OrthoDB" id="252760at2157"/>
<keyword evidence="2" id="KW-1185">Reference proteome</keyword>
<gene>
    <name evidence="1" type="ORF">SAMN05216388_102927</name>
</gene>
<dbReference type="InterPro" id="IPR055927">
    <property type="entry name" value="DUF7504"/>
</dbReference>
<dbReference type="EMBL" id="FOCX01000029">
    <property type="protein sequence ID" value="SEP05146.1"/>
    <property type="molecule type" value="Genomic_DNA"/>
</dbReference>
<protein>
    <submittedName>
        <fullName evidence="1">Uncharacterized protein</fullName>
    </submittedName>
</protein>
<evidence type="ECO:0000313" key="1">
    <source>
        <dbReference type="EMBL" id="SEP05146.1"/>
    </source>
</evidence>
<dbReference type="RefSeq" id="WP_092663604.1">
    <property type="nucleotide sequence ID" value="NZ_FOCX01000029.1"/>
</dbReference>
<reference evidence="2" key="1">
    <citation type="submission" date="2016-10" db="EMBL/GenBank/DDBJ databases">
        <authorList>
            <person name="Varghese N."/>
            <person name="Submissions S."/>
        </authorList>
    </citation>
    <scope>NUCLEOTIDE SEQUENCE [LARGE SCALE GENOMIC DNA]</scope>
    <source>
        <strain evidence="2">IBRC-M 10043</strain>
    </source>
</reference>